<dbReference type="EMBL" id="CP000002">
    <property type="protein sequence ID" value="AAU23086.1"/>
    <property type="molecule type" value="Genomic_DNA"/>
</dbReference>
<gene>
    <name evidence="1" type="ordered locus">BL00889</name>
</gene>
<name>Q65KH2_BACLD</name>
<dbReference type="RefSeq" id="WP_011197899.1">
    <property type="nucleotide sequence ID" value="NC_006270.3"/>
</dbReference>
<dbReference type="PATRIC" id="fig|279010.13.peg.1537"/>
<dbReference type="HOGENOM" id="CLU_165422_0_0_9"/>
<accession>Q62VX2</accession>
<dbReference type="Proteomes" id="UP000000606">
    <property type="component" value="Chromosome"/>
</dbReference>
<organism evidence="1 2">
    <name type="scientific">Bacillus licheniformis (strain ATCC 14580 / DSM 13 / JCM 2505 / CCUG 7422 / NBRC 12200 / NCIMB 9375 / NCTC 10341 / NRRL NRS-1264 / Gibson 46)</name>
    <dbReference type="NCBI Taxonomy" id="279010"/>
    <lineage>
        <taxon>Bacteria</taxon>
        <taxon>Bacillati</taxon>
        <taxon>Bacillota</taxon>
        <taxon>Bacilli</taxon>
        <taxon>Bacillales</taxon>
        <taxon>Bacillaceae</taxon>
        <taxon>Bacillus</taxon>
    </lineage>
</organism>
<reference evidence="1 2" key="1">
    <citation type="journal article" date="2004" name="Genome Biol.">
        <title>Complete genome sequence of the industrial bacterium Bacillus licheniformis and comparisons with closely related Bacillus species.</title>
        <authorList>
            <person name="Rey M.W."/>
            <person name="Ramaiya P."/>
            <person name="Nelson B.A."/>
            <person name="Brody-Karpin S.D."/>
            <person name="Zaretsky E.J."/>
            <person name="Tang M."/>
            <person name="Lopez de Leon A."/>
            <person name="Xiang H."/>
            <person name="Gusti V."/>
            <person name="Clausen I.G."/>
            <person name="Olsen P.B."/>
            <person name="Rasmussen M.D."/>
            <person name="Andersen J.T."/>
            <person name="Jorgensen P.L."/>
            <person name="Larsen T.S."/>
            <person name="Sorokin A."/>
            <person name="Bolotin A."/>
            <person name="Lapidus A."/>
            <person name="Galleron N."/>
            <person name="Ehrlich S.D."/>
            <person name="Berka R.M."/>
        </authorList>
    </citation>
    <scope>NUCLEOTIDE SEQUENCE [LARGE SCALE GENOMIC DNA]</scope>
    <source>
        <strain evidence="2">ATCC 14580 / DSM 13 / JCM 2505 / CCUG 7422 / NBRC 12200 / NCIMB 9375 / NCTC 10341 / NRRL NRS-1264 / Gibson 46</strain>
    </source>
</reference>
<dbReference type="eggNOG" id="ENOG5033670">
    <property type="taxonomic scope" value="Bacteria"/>
</dbReference>
<accession>Q65KH2</accession>
<proteinExistence type="predicted"/>
<sequence length="95" mass="10963">MAKYKKKPVVVEAFKYGAPWPDWFHDKVTSNDVITHAAYESGSPFERNTGLWCEIKTLEGVMIAKEGDYIIRGVEGELYPCKPDIFEKTYERVDE</sequence>
<dbReference type="STRING" id="279010.BL00889"/>
<keyword evidence="2" id="KW-1185">Reference proteome</keyword>
<evidence type="ECO:0008006" key="3">
    <source>
        <dbReference type="Google" id="ProtNLM"/>
    </source>
</evidence>
<protein>
    <recommendedName>
        <fullName evidence="3">Phage related protein</fullName>
    </recommendedName>
</protein>
<dbReference type="KEGG" id="bld:BLi01542"/>
<dbReference type="GeneID" id="92861864"/>
<evidence type="ECO:0000313" key="1">
    <source>
        <dbReference type="EMBL" id="AAU23086.1"/>
    </source>
</evidence>
<dbReference type="KEGG" id="bli:BL00889"/>
<evidence type="ECO:0000313" key="2">
    <source>
        <dbReference type="Proteomes" id="UP000000606"/>
    </source>
</evidence>
<dbReference type="AlphaFoldDB" id="Q65KH2"/>